<reference evidence="2" key="2">
    <citation type="journal article" date="2023" name="IMA Fungus">
        <title>Comparative genomic study of the Penicillium genus elucidates a diverse pangenome and 15 lateral gene transfer events.</title>
        <authorList>
            <person name="Petersen C."/>
            <person name="Sorensen T."/>
            <person name="Nielsen M.R."/>
            <person name="Sondergaard T.E."/>
            <person name="Sorensen J.L."/>
            <person name="Fitzpatrick D.A."/>
            <person name="Frisvad J.C."/>
            <person name="Nielsen K.L."/>
        </authorList>
    </citation>
    <scope>NUCLEOTIDE SEQUENCE</scope>
    <source>
        <strain evidence="2">IBT 15544</strain>
    </source>
</reference>
<evidence type="ECO:0000313" key="3">
    <source>
        <dbReference type="Proteomes" id="UP001150904"/>
    </source>
</evidence>
<sequence length="82" mass="9365">MYGRVRILQLGNLIYLIFNITGSFSQSTAQIIIFRFLGGFGGSGPLVRWTFYIMSIINGLVGIFSVFFLRETYELYLLKLKA</sequence>
<dbReference type="EMBL" id="JAPQKR010000005">
    <property type="protein sequence ID" value="KAJ5215715.1"/>
    <property type="molecule type" value="Genomic_DNA"/>
</dbReference>
<gene>
    <name evidence="2" type="ORF">N7498_002122</name>
</gene>
<organism evidence="2 3">
    <name type="scientific">Penicillium cinerascens</name>
    <dbReference type="NCBI Taxonomy" id="70096"/>
    <lineage>
        <taxon>Eukaryota</taxon>
        <taxon>Fungi</taxon>
        <taxon>Dikarya</taxon>
        <taxon>Ascomycota</taxon>
        <taxon>Pezizomycotina</taxon>
        <taxon>Eurotiomycetes</taxon>
        <taxon>Eurotiomycetidae</taxon>
        <taxon>Eurotiales</taxon>
        <taxon>Aspergillaceae</taxon>
        <taxon>Penicillium</taxon>
    </lineage>
</organism>
<dbReference type="Gene3D" id="1.20.1720.10">
    <property type="entry name" value="Multidrug resistance protein D"/>
    <property type="match status" value="1"/>
</dbReference>
<dbReference type="Proteomes" id="UP001150904">
    <property type="component" value="Unassembled WGS sequence"/>
</dbReference>
<evidence type="ECO:0000256" key="1">
    <source>
        <dbReference type="SAM" id="Phobius"/>
    </source>
</evidence>
<keyword evidence="1" id="KW-0812">Transmembrane</keyword>
<feature type="transmembrane region" description="Helical" evidence="1">
    <location>
        <begin position="49"/>
        <end position="69"/>
    </location>
</feature>
<dbReference type="GeneID" id="83176485"/>
<comment type="caution">
    <text evidence="2">The sequence shown here is derived from an EMBL/GenBank/DDBJ whole genome shotgun (WGS) entry which is preliminary data.</text>
</comment>
<keyword evidence="1" id="KW-1133">Transmembrane helix</keyword>
<protein>
    <submittedName>
        <fullName evidence="2">MFS general substrate transporter</fullName>
    </submittedName>
</protein>
<feature type="transmembrane region" description="Helical" evidence="1">
    <location>
        <begin position="12"/>
        <end position="37"/>
    </location>
</feature>
<keyword evidence="3" id="KW-1185">Reference proteome</keyword>
<evidence type="ECO:0000313" key="2">
    <source>
        <dbReference type="EMBL" id="KAJ5215715.1"/>
    </source>
</evidence>
<name>A0A9W9N9E7_9EURO</name>
<proteinExistence type="predicted"/>
<keyword evidence="1" id="KW-0472">Membrane</keyword>
<dbReference type="InterPro" id="IPR036259">
    <property type="entry name" value="MFS_trans_sf"/>
</dbReference>
<accession>A0A9W9N9E7</accession>
<dbReference type="RefSeq" id="XP_058311528.1">
    <property type="nucleotide sequence ID" value="XM_058449184.1"/>
</dbReference>
<dbReference type="SUPFAM" id="SSF103473">
    <property type="entry name" value="MFS general substrate transporter"/>
    <property type="match status" value="1"/>
</dbReference>
<reference evidence="2" key="1">
    <citation type="submission" date="2022-12" db="EMBL/GenBank/DDBJ databases">
        <authorList>
            <person name="Petersen C."/>
        </authorList>
    </citation>
    <scope>NUCLEOTIDE SEQUENCE</scope>
    <source>
        <strain evidence="2">IBT 15544</strain>
    </source>
</reference>
<dbReference type="AlphaFoldDB" id="A0A9W9N9E7"/>